<feature type="transmembrane region" description="Helical" evidence="1">
    <location>
        <begin position="605"/>
        <end position="628"/>
    </location>
</feature>
<dbReference type="Pfam" id="PF05795">
    <property type="entry name" value="Plasmodium_Vir"/>
    <property type="match status" value="2"/>
</dbReference>
<dbReference type="Proteomes" id="UP000195521">
    <property type="component" value="Unassembled WGS sequence"/>
</dbReference>
<proteinExistence type="predicted"/>
<dbReference type="GeneID" id="39745905"/>
<dbReference type="InterPro" id="IPR008780">
    <property type="entry name" value="Plasmodium_Vir"/>
</dbReference>
<evidence type="ECO:0000313" key="3">
    <source>
        <dbReference type="Proteomes" id="UP000195521"/>
    </source>
</evidence>
<organism evidence="2 3">
    <name type="scientific">Plasmodium gonderi</name>
    <dbReference type="NCBI Taxonomy" id="77519"/>
    <lineage>
        <taxon>Eukaryota</taxon>
        <taxon>Sar</taxon>
        <taxon>Alveolata</taxon>
        <taxon>Apicomplexa</taxon>
        <taxon>Aconoidasida</taxon>
        <taxon>Haemosporida</taxon>
        <taxon>Plasmodiidae</taxon>
        <taxon>Plasmodium</taxon>
        <taxon>Plasmodium (Plasmodium)</taxon>
    </lineage>
</organism>
<feature type="transmembrane region" description="Helical" evidence="1">
    <location>
        <begin position="640"/>
        <end position="661"/>
    </location>
</feature>
<keyword evidence="1" id="KW-0472">Membrane</keyword>
<dbReference type="OMA" id="HFIFWAY"/>
<comment type="caution">
    <text evidence="2">The sequence shown here is derived from an EMBL/GenBank/DDBJ whole genome shotgun (WGS) entry which is preliminary data.</text>
</comment>
<protein>
    <submittedName>
        <fullName evidence="2">Variable surface protein</fullName>
    </submittedName>
</protein>
<dbReference type="RefSeq" id="XP_028541791.1">
    <property type="nucleotide sequence ID" value="XM_028685990.1"/>
</dbReference>
<accession>A0A1Y1JEM0</accession>
<keyword evidence="3" id="KW-1185">Reference proteome</keyword>
<sequence length="710" mass="83891">MVETEKIPFNVDKFVKEVHFYDISDTLKSTELIKFYNKLNEYLVNTKTHSENCADITDPKLNLLCLTVEKIFDNWNSICNLVASSKDKCYDYLNYWVYGKILEYDSGHLYIFQFYKRLKELLKKKVNVAQNDTYSKHFEQVTYRDTLRNKKELFDFAQYYDYIIKVITGEASGKEDQHCKYFMYILDIYSIIKNEYSQELSKIYNKEAKLLQSKLNAGNNLYSLLDKCSKYDEPNGYQNIEELKSRFHRQNAEGGALIHVPMPAGLDMKTILEELPSNKIYKELNNHESSTKYDSYCNDLGGSNTELKPLCRKLVRNLKDISESKIMKDLTHGERCLHFIFWAYEEIGKIFNWSWRNVHSIHDAKKFLEVWGSVSVEAMKKGVSERVNLTMNQIDSNCTRKASDGSCIRHRFIKDLGGDYALNNYKTCLYYIDCTYNECKEMKYLHDYFNNFETIKNKITSTTTCPKYYAYLDYITKLYEKYRYSDNGDCCNWRDCGDFLKCGEDLNPKKLKELSACNTEIYNSEISDDGKGEHDEFESLWSGFNWEDEISAYDTDEYGYESTHYGLPDVDNFALNEFGDVKSNKVASNQKRLLKFLHPKNKIKYIFLIAGISYLAFALFRVSVNYSFHMNTLTYYNHNIYFIICYNDIMYFFFFIILSLIDKNLKKKQKNDFGIYIDEEESSLYDSWDHDAYKRMLNLGYYPAEESVYY</sequence>
<dbReference type="EMBL" id="BDQF01000003">
    <property type="protein sequence ID" value="GAW79202.1"/>
    <property type="molecule type" value="Genomic_DNA"/>
</dbReference>
<keyword evidence="1" id="KW-0812">Transmembrane</keyword>
<keyword evidence="1" id="KW-1133">Transmembrane helix</keyword>
<evidence type="ECO:0000256" key="1">
    <source>
        <dbReference type="SAM" id="Phobius"/>
    </source>
</evidence>
<dbReference type="OrthoDB" id="386847at2759"/>
<evidence type="ECO:0000313" key="2">
    <source>
        <dbReference type="EMBL" id="GAW79202.1"/>
    </source>
</evidence>
<name>A0A1Y1JEM0_PLAGO</name>
<gene>
    <name evidence="2" type="ORF">PGO_030000</name>
</gene>
<reference evidence="3" key="1">
    <citation type="submission" date="2017-04" db="EMBL/GenBank/DDBJ databases">
        <title>Plasmodium gonderi genome.</title>
        <authorList>
            <person name="Arisue N."/>
            <person name="Honma H."/>
            <person name="Kawai S."/>
            <person name="Tougan T."/>
            <person name="Tanabe K."/>
            <person name="Horii T."/>
        </authorList>
    </citation>
    <scope>NUCLEOTIDE SEQUENCE [LARGE SCALE GENOMIC DNA]</scope>
    <source>
        <strain evidence="3">ATCC 30045</strain>
    </source>
</reference>
<dbReference type="AlphaFoldDB" id="A0A1Y1JEM0"/>